<reference evidence="1 2" key="1">
    <citation type="journal article" date="2021" name="Commun. Biol.">
        <title>The genome of Shorea leprosula (Dipterocarpaceae) highlights the ecological relevance of drought in aseasonal tropical rainforests.</title>
        <authorList>
            <person name="Ng K.K.S."/>
            <person name="Kobayashi M.J."/>
            <person name="Fawcett J.A."/>
            <person name="Hatakeyama M."/>
            <person name="Paape T."/>
            <person name="Ng C.H."/>
            <person name="Ang C.C."/>
            <person name="Tnah L.H."/>
            <person name="Lee C.T."/>
            <person name="Nishiyama T."/>
            <person name="Sese J."/>
            <person name="O'Brien M.J."/>
            <person name="Copetti D."/>
            <person name="Mohd Noor M.I."/>
            <person name="Ong R.C."/>
            <person name="Putra M."/>
            <person name="Sireger I.Z."/>
            <person name="Indrioko S."/>
            <person name="Kosugi Y."/>
            <person name="Izuno A."/>
            <person name="Isagi Y."/>
            <person name="Lee S.L."/>
            <person name="Shimizu K.K."/>
        </authorList>
    </citation>
    <scope>NUCLEOTIDE SEQUENCE [LARGE SCALE GENOMIC DNA]</scope>
    <source>
        <strain evidence="1">214</strain>
    </source>
</reference>
<evidence type="ECO:0008006" key="3">
    <source>
        <dbReference type="Google" id="ProtNLM"/>
    </source>
</evidence>
<dbReference type="Proteomes" id="UP001054252">
    <property type="component" value="Unassembled WGS sequence"/>
</dbReference>
<evidence type="ECO:0000313" key="1">
    <source>
        <dbReference type="EMBL" id="GKV54003.1"/>
    </source>
</evidence>
<dbReference type="AlphaFoldDB" id="A0AAV5MX57"/>
<name>A0AAV5MX57_9ROSI</name>
<protein>
    <recommendedName>
        <fullName evidence="3">Reverse transcriptase zinc-binding domain-containing protein</fullName>
    </recommendedName>
</protein>
<dbReference type="EMBL" id="BPVZ01002711">
    <property type="protein sequence ID" value="GKV54003.1"/>
    <property type="molecule type" value="Genomic_DNA"/>
</dbReference>
<feature type="non-terminal residue" evidence="1">
    <location>
        <position position="1"/>
    </location>
</feature>
<gene>
    <name evidence="1" type="ORF">SLEP1_g60513</name>
</gene>
<comment type="caution">
    <text evidence="1">The sequence shown here is derived from an EMBL/GenBank/DDBJ whole genome shotgun (WGS) entry which is preliminary data.</text>
</comment>
<sequence length="386" mass="43683">GRKHYVYPGYYLLGKISPATVYPSTWGAAGMAGDQLIVRSASARLTKTCAIRAKLLRPEQKSIKPLFWESLMTPGTRSPEDRWEETICEYTARALEPACTSQDRRKRNATEVDYSMGQAWMSQPQRPRPHWRQRTEIQNDQALAENTLGTPITLASTSMTEPAQLDEPWDKCWARIQKHHIDRRHRHIAWQVLHGTLSCGALDAYRKVVNSTQHQEAVVSAVQGAKCAFCEDHLHTISHMLVHCQVAARVWSWAATLWALATANPAPLILPSLILVDDRRGWEVSKEAAELWTDIRVIVLAGLFTTSEQRRKGLPVTTFTVAAYVVHHIRGYIIRDWQRTVQSADSSNVSARLAQDICCTSWLRGRSPRMDLTAFIKKWGKTSAFC</sequence>
<organism evidence="1 2">
    <name type="scientific">Rubroshorea leprosula</name>
    <dbReference type="NCBI Taxonomy" id="152421"/>
    <lineage>
        <taxon>Eukaryota</taxon>
        <taxon>Viridiplantae</taxon>
        <taxon>Streptophyta</taxon>
        <taxon>Embryophyta</taxon>
        <taxon>Tracheophyta</taxon>
        <taxon>Spermatophyta</taxon>
        <taxon>Magnoliopsida</taxon>
        <taxon>eudicotyledons</taxon>
        <taxon>Gunneridae</taxon>
        <taxon>Pentapetalae</taxon>
        <taxon>rosids</taxon>
        <taxon>malvids</taxon>
        <taxon>Malvales</taxon>
        <taxon>Dipterocarpaceae</taxon>
        <taxon>Rubroshorea</taxon>
    </lineage>
</organism>
<proteinExistence type="predicted"/>
<keyword evidence="2" id="KW-1185">Reference proteome</keyword>
<feature type="non-terminal residue" evidence="1">
    <location>
        <position position="386"/>
    </location>
</feature>
<accession>A0AAV5MX57</accession>
<evidence type="ECO:0000313" key="2">
    <source>
        <dbReference type="Proteomes" id="UP001054252"/>
    </source>
</evidence>